<proteinExistence type="predicted"/>
<evidence type="ECO:0000256" key="1">
    <source>
        <dbReference type="SAM" id="Phobius"/>
    </source>
</evidence>
<keyword evidence="1" id="KW-1133">Transmembrane helix</keyword>
<keyword evidence="1" id="KW-0812">Transmembrane</keyword>
<keyword evidence="3" id="KW-1185">Reference proteome</keyword>
<gene>
    <name evidence="2" type="ORF">EPD65_01565</name>
</gene>
<sequence length="104" mass="11158">MTEQARPMAARVGLTALGLLAMGLWLMTSLFLFVFRCDDTCSGNVAQSGRWLYTGQLLLTLPCVAAGLVGLVLMFVRSRWSPTPFLVAAAAGGVIWLNWVPGNA</sequence>
<organism evidence="2 3">
    <name type="scientific">Nocardioides jejuensis</name>
    <dbReference type="NCBI Taxonomy" id="2502782"/>
    <lineage>
        <taxon>Bacteria</taxon>
        <taxon>Bacillati</taxon>
        <taxon>Actinomycetota</taxon>
        <taxon>Actinomycetes</taxon>
        <taxon>Propionibacteriales</taxon>
        <taxon>Nocardioidaceae</taxon>
        <taxon>Nocardioides</taxon>
    </lineage>
</organism>
<accession>A0A4R1CHJ7</accession>
<reference evidence="2 3" key="1">
    <citation type="submission" date="2019-03" db="EMBL/GenBank/DDBJ databases">
        <authorList>
            <person name="Kim M.K.M."/>
        </authorList>
    </citation>
    <scope>NUCLEOTIDE SEQUENCE [LARGE SCALE GENOMIC DNA]</scope>
    <source>
        <strain evidence="2 3">18JY15-6</strain>
    </source>
</reference>
<evidence type="ECO:0000313" key="3">
    <source>
        <dbReference type="Proteomes" id="UP000295453"/>
    </source>
</evidence>
<evidence type="ECO:0008006" key="4">
    <source>
        <dbReference type="Google" id="ProtNLM"/>
    </source>
</evidence>
<dbReference type="RefSeq" id="WP_131581289.1">
    <property type="nucleotide sequence ID" value="NZ_SJZJ01000002.1"/>
</dbReference>
<evidence type="ECO:0000313" key="2">
    <source>
        <dbReference type="EMBL" id="TCJ30750.1"/>
    </source>
</evidence>
<keyword evidence="1" id="KW-0472">Membrane</keyword>
<dbReference type="Proteomes" id="UP000295453">
    <property type="component" value="Unassembled WGS sequence"/>
</dbReference>
<feature type="transmembrane region" description="Helical" evidence="1">
    <location>
        <begin position="55"/>
        <end position="76"/>
    </location>
</feature>
<feature type="transmembrane region" description="Helical" evidence="1">
    <location>
        <begin position="12"/>
        <end position="35"/>
    </location>
</feature>
<dbReference type="EMBL" id="SJZJ01000002">
    <property type="protein sequence ID" value="TCJ30750.1"/>
    <property type="molecule type" value="Genomic_DNA"/>
</dbReference>
<feature type="transmembrane region" description="Helical" evidence="1">
    <location>
        <begin position="83"/>
        <end position="100"/>
    </location>
</feature>
<comment type="caution">
    <text evidence="2">The sequence shown here is derived from an EMBL/GenBank/DDBJ whole genome shotgun (WGS) entry which is preliminary data.</text>
</comment>
<name>A0A4R1CHJ7_9ACTN</name>
<dbReference type="AlphaFoldDB" id="A0A4R1CHJ7"/>
<protein>
    <recommendedName>
        <fullName evidence="4">Transmembrane protein</fullName>
    </recommendedName>
</protein>